<proteinExistence type="predicted"/>
<dbReference type="EMBL" id="JANJYJ010000006">
    <property type="protein sequence ID" value="KAK3205666.1"/>
    <property type="molecule type" value="Genomic_DNA"/>
</dbReference>
<feature type="region of interest" description="Disordered" evidence="1">
    <location>
        <begin position="236"/>
        <end position="267"/>
    </location>
</feature>
<name>A0AAE0A977_9ROSI</name>
<evidence type="ECO:0000313" key="4">
    <source>
        <dbReference type="Proteomes" id="UP001281410"/>
    </source>
</evidence>
<dbReference type="InterPro" id="IPR007021">
    <property type="entry name" value="DUF659"/>
</dbReference>
<keyword evidence="4" id="KW-1185">Reference proteome</keyword>
<dbReference type="Proteomes" id="UP001281410">
    <property type="component" value="Unassembled WGS sequence"/>
</dbReference>
<gene>
    <name evidence="3" type="ORF">Dsin_019712</name>
</gene>
<reference evidence="3" key="1">
    <citation type="journal article" date="2023" name="Plant J.">
        <title>Genome sequences and population genomics provide insights into the demographic history, inbreeding, and mutation load of two 'living fossil' tree species of Dipteronia.</title>
        <authorList>
            <person name="Feng Y."/>
            <person name="Comes H.P."/>
            <person name="Chen J."/>
            <person name="Zhu S."/>
            <person name="Lu R."/>
            <person name="Zhang X."/>
            <person name="Li P."/>
            <person name="Qiu J."/>
            <person name="Olsen K.M."/>
            <person name="Qiu Y."/>
        </authorList>
    </citation>
    <scope>NUCLEOTIDE SEQUENCE</scope>
    <source>
        <strain evidence="3">NBL</strain>
    </source>
</reference>
<protein>
    <recommendedName>
        <fullName evidence="2">DUF659 domain-containing protein</fullName>
    </recommendedName>
</protein>
<dbReference type="AlphaFoldDB" id="A0AAE0A977"/>
<feature type="compositionally biased region" description="Polar residues" evidence="1">
    <location>
        <begin position="239"/>
        <end position="249"/>
    </location>
</feature>
<accession>A0AAE0A977</accession>
<sequence>MYHYPEDLHLDERDDYRYAIDPSKASEWQREQVARIFGGVGVQPPSTFEVRHKYLDIGYKEMKESHNFPKNDSSDKIKDHQYIYGLLKYVVKEVGEKNVVQIVTDNGSAFVKVAYYLNPKYQYIDNIGDNSELFKAVHIVYTQLDLEAMGIANFGNELKLRDMTAKKDKVDETDIMDLLQVAAEAGDDNENPIFDWVRPAYLDDDERNHDPHIAYHARDMGINVEQVIREEVGVDRGVTASSSSNDQHTSSGNSGNSGGKDDRDDGD</sequence>
<dbReference type="Pfam" id="PF04937">
    <property type="entry name" value="DUF659"/>
    <property type="match status" value="1"/>
</dbReference>
<evidence type="ECO:0000256" key="1">
    <source>
        <dbReference type="SAM" id="MobiDB-lite"/>
    </source>
</evidence>
<feature type="domain" description="DUF659" evidence="2">
    <location>
        <begin position="72"/>
        <end position="124"/>
    </location>
</feature>
<evidence type="ECO:0000313" key="3">
    <source>
        <dbReference type="EMBL" id="KAK3205666.1"/>
    </source>
</evidence>
<evidence type="ECO:0000259" key="2">
    <source>
        <dbReference type="Pfam" id="PF04937"/>
    </source>
</evidence>
<organism evidence="3 4">
    <name type="scientific">Dipteronia sinensis</name>
    <dbReference type="NCBI Taxonomy" id="43782"/>
    <lineage>
        <taxon>Eukaryota</taxon>
        <taxon>Viridiplantae</taxon>
        <taxon>Streptophyta</taxon>
        <taxon>Embryophyta</taxon>
        <taxon>Tracheophyta</taxon>
        <taxon>Spermatophyta</taxon>
        <taxon>Magnoliopsida</taxon>
        <taxon>eudicotyledons</taxon>
        <taxon>Gunneridae</taxon>
        <taxon>Pentapetalae</taxon>
        <taxon>rosids</taxon>
        <taxon>malvids</taxon>
        <taxon>Sapindales</taxon>
        <taxon>Sapindaceae</taxon>
        <taxon>Hippocastanoideae</taxon>
        <taxon>Acereae</taxon>
        <taxon>Dipteronia</taxon>
    </lineage>
</organism>
<comment type="caution">
    <text evidence="3">The sequence shown here is derived from an EMBL/GenBank/DDBJ whole genome shotgun (WGS) entry which is preliminary data.</text>
</comment>